<proteinExistence type="predicted"/>
<evidence type="ECO:0000313" key="1">
    <source>
        <dbReference type="EMBL" id="JAH05957.1"/>
    </source>
</evidence>
<sequence>MGCVVHSALLSLLP</sequence>
<accession>A0A0E9PNT8</accession>
<reference evidence="1" key="1">
    <citation type="submission" date="2014-11" db="EMBL/GenBank/DDBJ databases">
        <authorList>
            <person name="Amaro Gonzalez C."/>
        </authorList>
    </citation>
    <scope>NUCLEOTIDE SEQUENCE</scope>
</reference>
<protein>
    <submittedName>
        <fullName evidence="1">Uncharacterized protein</fullName>
    </submittedName>
</protein>
<organism evidence="1">
    <name type="scientific">Anguilla anguilla</name>
    <name type="common">European freshwater eel</name>
    <name type="synonym">Muraena anguilla</name>
    <dbReference type="NCBI Taxonomy" id="7936"/>
    <lineage>
        <taxon>Eukaryota</taxon>
        <taxon>Metazoa</taxon>
        <taxon>Chordata</taxon>
        <taxon>Craniata</taxon>
        <taxon>Vertebrata</taxon>
        <taxon>Euteleostomi</taxon>
        <taxon>Actinopterygii</taxon>
        <taxon>Neopterygii</taxon>
        <taxon>Teleostei</taxon>
        <taxon>Anguilliformes</taxon>
        <taxon>Anguillidae</taxon>
        <taxon>Anguilla</taxon>
    </lineage>
</organism>
<dbReference type="EMBL" id="GBXM01102620">
    <property type="protein sequence ID" value="JAH05957.1"/>
    <property type="molecule type" value="Transcribed_RNA"/>
</dbReference>
<reference evidence="1" key="2">
    <citation type="journal article" date="2015" name="Fish Shellfish Immunol.">
        <title>Early steps in the European eel (Anguilla anguilla)-Vibrio vulnificus interaction in the gills: Role of the RtxA13 toxin.</title>
        <authorList>
            <person name="Callol A."/>
            <person name="Pajuelo D."/>
            <person name="Ebbesson L."/>
            <person name="Teles M."/>
            <person name="MacKenzie S."/>
            <person name="Amaro C."/>
        </authorList>
    </citation>
    <scope>NUCLEOTIDE SEQUENCE</scope>
</reference>
<name>A0A0E9PNT8_ANGAN</name>